<feature type="transmembrane region" description="Helical" evidence="12">
    <location>
        <begin position="138"/>
        <end position="156"/>
    </location>
</feature>
<evidence type="ECO:0000256" key="2">
    <source>
        <dbReference type="ARBA" id="ARBA00005590"/>
    </source>
</evidence>
<accession>A0A9Q0F7D7</accession>
<feature type="transmembrane region" description="Helical" evidence="12">
    <location>
        <begin position="254"/>
        <end position="275"/>
    </location>
</feature>
<keyword evidence="3" id="KW-0813">Transport</keyword>
<evidence type="ECO:0000256" key="5">
    <source>
        <dbReference type="ARBA" id="ARBA00022847"/>
    </source>
</evidence>
<evidence type="ECO:0000256" key="12">
    <source>
        <dbReference type="SAM" id="Phobius"/>
    </source>
</evidence>
<feature type="transmembrane region" description="Helical" evidence="12">
    <location>
        <begin position="192"/>
        <end position="211"/>
    </location>
</feature>
<feature type="transmembrane region" description="Helical" evidence="12">
    <location>
        <begin position="408"/>
        <end position="434"/>
    </location>
</feature>
<dbReference type="GO" id="GO:0012505">
    <property type="term" value="C:endomembrane system"/>
    <property type="evidence" value="ECO:0007669"/>
    <property type="project" value="UniProtKB-SubCell"/>
</dbReference>
<evidence type="ECO:0000256" key="7">
    <source>
        <dbReference type="ARBA" id="ARBA00022989"/>
    </source>
</evidence>
<name>A0A9Q0F7D7_9ROSI</name>
<evidence type="ECO:0000259" key="13">
    <source>
        <dbReference type="Pfam" id="PF01490"/>
    </source>
</evidence>
<feature type="transmembrane region" description="Helical" evidence="12">
    <location>
        <begin position="295"/>
        <end position="319"/>
    </location>
</feature>
<evidence type="ECO:0000256" key="4">
    <source>
        <dbReference type="ARBA" id="ARBA00022692"/>
    </source>
</evidence>
<evidence type="ECO:0000256" key="9">
    <source>
        <dbReference type="ARBA" id="ARBA00023294"/>
    </source>
</evidence>
<evidence type="ECO:0000256" key="10">
    <source>
        <dbReference type="ARBA" id="ARBA00045588"/>
    </source>
</evidence>
<evidence type="ECO:0000256" key="6">
    <source>
        <dbReference type="ARBA" id="ARBA00022970"/>
    </source>
</evidence>
<proteinExistence type="inferred from homology"/>
<protein>
    <recommendedName>
        <fullName evidence="13">Amino acid transporter transmembrane domain-containing protein</fullName>
    </recommendedName>
</protein>
<dbReference type="GO" id="GO:0015293">
    <property type="term" value="F:symporter activity"/>
    <property type="evidence" value="ECO:0007669"/>
    <property type="project" value="UniProtKB-KW"/>
</dbReference>
<organism evidence="14 15">
    <name type="scientific">Turnera subulata</name>
    <dbReference type="NCBI Taxonomy" id="218843"/>
    <lineage>
        <taxon>Eukaryota</taxon>
        <taxon>Viridiplantae</taxon>
        <taxon>Streptophyta</taxon>
        <taxon>Embryophyta</taxon>
        <taxon>Tracheophyta</taxon>
        <taxon>Spermatophyta</taxon>
        <taxon>Magnoliopsida</taxon>
        <taxon>eudicotyledons</taxon>
        <taxon>Gunneridae</taxon>
        <taxon>Pentapetalae</taxon>
        <taxon>rosids</taxon>
        <taxon>fabids</taxon>
        <taxon>Malpighiales</taxon>
        <taxon>Passifloraceae</taxon>
        <taxon>Turnera</taxon>
    </lineage>
</organism>
<dbReference type="PANTHER" id="PTHR48017">
    <property type="entry name" value="OS05G0424000 PROTEIN-RELATED"/>
    <property type="match status" value="1"/>
</dbReference>
<keyword evidence="7 12" id="KW-1133">Transmembrane helix</keyword>
<feature type="domain" description="Amino acid transporter transmembrane" evidence="13">
    <location>
        <begin position="103"/>
        <end position="353"/>
    </location>
</feature>
<dbReference type="OrthoDB" id="40134at2759"/>
<evidence type="ECO:0000256" key="3">
    <source>
        <dbReference type="ARBA" id="ARBA00022448"/>
    </source>
</evidence>
<comment type="subcellular location">
    <subcellularLocation>
        <location evidence="1">Endomembrane system</location>
        <topology evidence="1">Multi-pass membrane protein</topology>
    </subcellularLocation>
</comment>
<keyword evidence="6" id="KW-0029">Amino-acid transport</keyword>
<evidence type="ECO:0000256" key="11">
    <source>
        <dbReference type="SAM" id="MobiDB-lite"/>
    </source>
</evidence>
<reference evidence="14" key="2">
    <citation type="journal article" date="2023" name="Plants (Basel)">
        <title>Annotation of the Turnera subulata (Passifloraceae) Draft Genome Reveals the S-Locus Evolved after the Divergence of Turneroideae from Passifloroideae in a Stepwise Manner.</title>
        <authorList>
            <person name="Henning P.M."/>
            <person name="Roalson E.H."/>
            <person name="Mir W."/>
            <person name="McCubbin A.G."/>
            <person name="Shore J.S."/>
        </authorList>
    </citation>
    <scope>NUCLEOTIDE SEQUENCE</scope>
    <source>
        <strain evidence="14">F60SS</strain>
    </source>
</reference>
<dbReference type="Proteomes" id="UP001141552">
    <property type="component" value="Unassembled WGS sequence"/>
</dbReference>
<feature type="compositionally biased region" description="Polar residues" evidence="11">
    <location>
        <begin position="1"/>
        <end position="18"/>
    </location>
</feature>
<keyword evidence="8 12" id="KW-0472">Membrane</keyword>
<feature type="transmembrane region" description="Helical" evidence="12">
    <location>
        <begin position="377"/>
        <end position="396"/>
    </location>
</feature>
<evidence type="ECO:0000256" key="8">
    <source>
        <dbReference type="ARBA" id="ARBA00023136"/>
    </source>
</evidence>
<comment type="similarity">
    <text evidence="2">Belongs to the amino acid/polyamine transporter 2 family. Amino acid/auxin permease (AAAP) (TC 2.A.18.1) subfamily.</text>
</comment>
<comment type="caution">
    <text evidence="14">The sequence shown here is derived from an EMBL/GenBank/DDBJ whole genome shotgun (WGS) entry which is preliminary data.</text>
</comment>
<feature type="region of interest" description="Disordered" evidence="11">
    <location>
        <begin position="1"/>
        <end position="41"/>
    </location>
</feature>
<keyword evidence="9" id="KW-0927">Auxin signaling pathway</keyword>
<evidence type="ECO:0000256" key="1">
    <source>
        <dbReference type="ARBA" id="ARBA00004127"/>
    </source>
</evidence>
<evidence type="ECO:0000313" key="15">
    <source>
        <dbReference type="Proteomes" id="UP001141552"/>
    </source>
</evidence>
<dbReference type="Pfam" id="PF01490">
    <property type="entry name" value="Aa_trans"/>
    <property type="match status" value="1"/>
</dbReference>
<dbReference type="InterPro" id="IPR013057">
    <property type="entry name" value="AA_transpt_TM"/>
</dbReference>
<comment type="function">
    <text evidence="10">Carrier protein involved in proton-driven auxin influx. Mediates the formation of auxin gradient from developing leaves (site of auxin biosynthesis) to tips by contributing to the loading of auxin in vascular tissues and facilitating acropetal (base to tip) auxin transport within inner tissues of the root apex, and basipetal (tip to base) auxin transport within outer tissues of the root apex. May be involved in lateral roots and nodules formation.</text>
</comment>
<keyword evidence="4 12" id="KW-0812">Transmembrane</keyword>
<dbReference type="AlphaFoldDB" id="A0A9Q0F7D7"/>
<feature type="transmembrane region" description="Helical" evidence="12">
    <location>
        <begin position="231"/>
        <end position="247"/>
    </location>
</feature>
<feature type="transmembrane region" description="Helical" evidence="12">
    <location>
        <begin position="109"/>
        <end position="132"/>
    </location>
</feature>
<dbReference type="GO" id="GO:0006865">
    <property type="term" value="P:amino acid transport"/>
    <property type="evidence" value="ECO:0007669"/>
    <property type="project" value="UniProtKB-KW"/>
</dbReference>
<dbReference type="EMBL" id="JAKUCV010006895">
    <property type="protein sequence ID" value="KAJ4825474.1"/>
    <property type="molecule type" value="Genomic_DNA"/>
</dbReference>
<reference evidence="14" key="1">
    <citation type="submission" date="2022-02" db="EMBL/GenBank/DDBJ databases">
        <authorList>
            <person name="Henning P.M."/>
            <person name="McCubbin A.G."/>
            <person name="Shore J.S."/>
        </authorList>
    </citation>
    <scope>NUCLEOTIDE SEQUENCE</scope>
    <source>
        <strain evidence="14">F60SS</strain>
        <tissue evidence="14">Leaves</tissue>
    </source>
</reference>
<sequence length="449" mass="49005">MGEVVDSSSIPAATTPKPNSVAPTPPIAAAPPSQFQPSHSLSPLPQLSVADHIEPEDTSKTPRNGTPLFNFAPISGTPVTIALKLTALNNEQDAWLPITQSRKGNAYHAAFHCLCSGIGVQALVLPVSFVFLGWSWGVILMTLAFIWQLYTLYLLVQLHESPETGIRYSRYLHLWTAAFGDKASKWLVILPHIYLSIGTCAALIILGGSTLQTFFYTACGEPCDVKTLTPVEWYLVFACATVVLSQIPNLNSFAVVSLVGAITAVGYCTIIWLVSVAKGTIPGVSYHPLRQHGEIVTVFSILNALGIIAFAFKGHNLILEIQGTMPSSEKHPSRVPMWKGVKFASLTSYQIYAMPIFDELERRVVMKWKNPCPCVSGLLGGISLPVTLAYPCFMWLKIKKPKVRSPMWCLNWIPGVFGLILSAALIASGIFVILHTGIHASFFKPKRPH</sequence>
<keyword evidence="5" id="KW-0769">Symport</keyword>
<dbReference type="GO" id="GO:0009734">
    <property type="term" value="P:auxin-activated signaling pathway"/>
    <property type="evidence" value="ECO:0007669"/>
    <property type="project" value="UniProtKB-KW"/>
</dbReference>
<keyword evidence="15" id="KW-1185">Reference proteome</keyword>
<evidence type="ECO:0000313" key="14">
    <source>
        <dbReference type="EMBL" id="KAJ4825474.1"/>
    </source>
</evidence>
<feature type="compositionally biased region" description="Low complexity" evidence="11">
    <location>
        <begin position="30"/>
        <end position="41"/>
    </location>
</feature>
<gene>
    <name evidence="14" type="ORF">Tsubulata_038001</name>
</gene>